<keyword evidence="2" id="KW-1185">Reference proteome</keyword>
<accession>A0ABR2IA78</accession>
<protein>
    <submittedName>
        <fullName evidence="1">Transcriptional regulator</fullName>
    </submittedName>
</protein>
<organism evidence="1 2">
    <name type="scientific">Apiospora arundinis</name>
    <dbReference type="NCBI Taxonomy" id="335852"/>
    <lineage>
        <taxon>Eukaryota</taxon>
        <taxon>Fungi</taxon>
        <taxon>Dikarya</taxon>
        <taxon>Ascomycota</taxon>
        <taxon>Pezizomycotina</taxon>
        <taxon>Sordariomycetes</taxon>
        <taxon>Xylariomycetidae</taxon>
        <taxon>Amphisphaeriales</taxon>
        <taxon>Apiosporaceae</taxon>
        <taxon>Apiospora</taxon>
    </lineage>
</organism>
<dbReference type="Proteomes" id="UP001390339">
    <property type="component" value="Unassembled WGS sequence"/>
</dbReference>
<dbReference type="PANTHER" id="PTHR35802:SF1">
    <property type="entry name" value="PROTEASE SYNTHASE AND SPORULATION PROTEIN PAI 2"/>
    <property type="match status" value="1"/>
</dbReference>
<sequence length="276" mass="29917">MYLPSVHAEEHIPTLRQLIRDFPLGVLTTAIPSTTGPFIQSSHIPFLLDIGDESSETEMGTLRGHMARVNPQSKAMIEGVSQKQKQNVNNNGSEAAAPSNDFLTEEVLVLFTSPVQHYVTPKFYTETKPTTGKVVPTWNYAAVQAYGRAKIYFDTRSEETGAFLSQQIADLSQYAETSIMGYTGSSSGAADPANPANPAPWQVSDSPEKYIGLLKKAIIGIEIEIDRLEGKFKMSQEMGAGDRAGVAEGFRGLGTETAAAVAELVKQRGDMKKGSR</sequence>
<dbReference type="Pfam" id="PF04299">
    <property type="entry name" value="FMN_bind_2"/>
    <property type="match status" value="1"/>
</dbReference>
<proteinExistence type="predicted"/>
<evidence type="ECO:0000313" key="2">
    <source>
        <dbReference type="Proteomes" id="UP001390339"/>
    </source>
</evidence>
<evidence type="ECO:0000313" key="1">
    <source>
        <dbReference type="EMBL" id="KAK8859721.1"/>
    </source>
</evidence>
<dbReference type="InterPro" id="IPR007396">
    <property type="entry name" value="TR_PAI2-type"/>
</dbReference>
<name>A0ABR2IA78_9PEZI</name>
<comment type="caution">
    <text evidence="1">The sequence shown here is derived from an EMBL/GenBank/DDBJ whole genome shotgun (WGS) entry which is preliminary data.</text>
</comment>
<dbReference type="EMBL" id="JAPCWZ010000006">
    <property type="protein sequence ID" value="KAK8859721.1"/>
    <property type="molecule type" value="Genomic_DNA"/>
</dbReference>
<dbReference type="Gene3D" id="2.30.110.10">
    <property type="entry name" value="Electron Transport, Fmn-binding Protein, Chain A"/>
    <property type="match status" value="1"/>
</dbReference>
<dbReference type="InterPro" id="IPR012349">
    <property type="entry name" value="Split_barrel_FMN-bd"/>
</dbReference>
<reference evidence="1 2" key="1">
    <citation type="journal article" date="2024" name="IMA Fungus">
        <title>Apiospora arundinis, a panoply of carbohydrate-active enzymes and secondary metabolites.</title>
        <authorList>
            <person name="Sorensen T."/>
            <person name="Petersen C."/>
            <person name="Muurmann A.T."/>
            <person name="Christiansen J.V."/>
            <person name="Brundto M.L."/>
            <person name="Overgaard C.K."/>
            <person name="Boysen A.T."/>
            <person name="Wollenberg R.D."/>
            <person name="Larsen T.O."/>
            <person name="Sorensen J.L."/>
            <person name="Nielsen K.L."/>
            <person name="Sondergaard T.E."/>
        </authorList>
    </citation>
    <scope>NUCLEOTIDE SEQUENCE [LARGE SCALE GENOMIC DNA]</scope>
    <source>
        <strain evidence="1 2">AAU 773</strain>
    </source>
</reference>
<dbReference type="SUPFAM" id="SSF50475">
    <property type="entry name" value="FMN-binding split barrel"/>
    <property type="match status" value="1"/>
</dbReference>
<dbReference type="PANTHER" id="PTHR35802">
    <property type="entry name" value="PROTEASE SYNTHASE AND SPORULATION PROTEIN PAI 2"/>
    <property type="match status" value="1"/>
</dbReference>
<gene>
    <name evidence="1" type="ORF">PGQ11_010455</name>
</gene>